<evidence type="ECO:0000256" key="6">
    <source>
        <dbReference type="SAM" id="Phobius"/>
    </source>
</evidence>
<reference evidence="8" key="1">
    <citation type="submission" date="2021-11" db="EMBL/GenBank/DDBJ databases">
        <authorList>
            <consortium name="Genoscope - CEA"/>
            <person name="William W."/>
        </authorList>
    </citation>
    <scope>NUCLEOTIDE SEQUENCE</scope>
</reference>
<feature type="signal peptide" evidence="7">
    <location>
        <begin position="1"/>
        <end position="17"/>
    </location>
</feature>
<comment type="caution">
    <text evidence="8">The sequence shown here is derived from an EMBL/GenBank/DDBJ whole genome shotgun (WGS) entry which is preliminary data.</text>
</comment>
<protein>
    <submittedName>
        <fullName evidence="8">Uncharacterized protein</fullName>
    </submittedName>
</protein>
<feature type="transmembrane region" description="Helical" evidence="6">
    <location>
        <begin position="249"/>
        <end position="271"/>
    </location>
</feature>
<evidence type="ECO:0000256" key="2">
    <source>
        <dbReference type="ARBA" id="ARBA00007524"/>
    </source>
</evidence>
<keyword evidence="3 6" id="KW-0812">Transmembrane</keyword>
<comment type="subcellular location">
    <subcellularLocation>
        <location evidence="1">Membrane</location>
        <topology evidence="1">Multi-pass membrane protein</topology>
    </subcellularLocation>
</comment>
<dbReference type="FunFam" id="1.20.1260.100:FF:000001">
    <property type="entry name" value="translocator protein 2"/>
    <property type="match status" value="1"/>
</dbReference>
<evidence type="ECO:0000256" key="7">
    <source>
        <dbReference type="SAM" id="SignalP"/>
    </source>
</evidence>
<dbReference type="InterPro" id="IPR038330">
    <property type="entry name" value="TspO/MBR-related_sf"/>
</dbReference>
<keyword evidence="5 6" id="KW-0472">Membrane</keyword>
<evidence type="ECO:0000256" key="3">
    <source>
        <dbReference type="ARBA" id="ARBA00022692"/>
    </source>
</evidence>
<name>A0A8J2WGY3_9STRA</name>
<gene>
    <name evidence="8" type="ORF">PECAL_2P10880</name>
</gene>
<dbReference type="PANTHER" id="PTHR10057:SF0">
    <property type="entry name" value="TRANSLOCATOR PROTEIN"/>
    <property type="match status" value="1"/>
</dbReference>
<feature type="transmembrane region" description="Helical" evidence="6">
    <location>
        <begin position="277"/>
        <end position="298"/>
    </location>
</feature>
<evidence type="ECO:0000256" key="5">
    <source>
        <dbReference type="ARBA" id="ARBA00023136"/>
    </source>
</evidence>
<evidence type="ECO:0000313" key="8">
    <source>
        <dbReference type="EMBL" id="CAH0368040.1"/>
    </source>
</evidence>
<dbReference type="CDD" id="cd15904">
    <property type="entry name" value="TSPO_MBR"/>
    <property type="match status" value="1"/>
</dbReference>
<dbReference type="AlphaFoldDB" id="A0A8J2WGY3"/>
<dbReference type="OrthoDB" id="202634at2759"/>
<dbReference type="EMBL" id="CAKKNE010000002">
    <property type="protein sequence ID" value="CAH0368040.1"/>
    <property type="molecule type" value="Genomic_DNA"/>
</dbReference>
<dbReference type="Pfam" id="PF03073">
    <property type="entry name" value="TspO_MBR"/>
    <property type="match status" value="1"/>
</dbReference>
<sequence length="311" mass="32727">MLMQRVAFLLAVAHAAARPAGPKARALPRQQAAQRRKGWTAKLKFLRDDWQEAVLRPRGGASSTQAALRPRGGASSLTTLTHAALGAVFEAGALLGVVKAARALPPGASSAIAKLKILPSDTIKGLPAAEWFAWCVIIFGSSAVGSAVDGSLRAATNQILMPTRVAGEQGWYASLDKPRWEPPGFVFPVMWLLVSKPTQLLAVAKVCSSGTSEGEEAAALPWVPQLAAYCLHLALGDAWNKVFFGQQKVAAGALMITVFYGALLASAYLFAQVDATAGLLMVPTCLWVTVAAALNWSIYFRLGGAASSDSD</sequence>
<dbReference type="GO" id="GO:0033013">
    <property type="term" value="P:tetrapyrrole metabolic process"/>
    <property type="evidence" value="ECO:0007669"/>
    <property type="project" value="UniProtKB-ARBA"/>
</dbReference>
<dbReference type="InterPro" id="IPR004307">
    <property type="entry name" value="TspO_MBR"/>
</dbReference>
<dbReference type="PANTHER" id="PTHR10057">
    <property type="entry name" value="PERIPHERAL-TYPE BENZODIAZEPINE RECEPTOR"/>
    <property type="match status" value="1"/>
</dbReference>
<keyword evidence="4 6" id="KW-1133">Transmembrane helix</keyword>
<keyword evidence="9" id="KW-1185">Reference proteome</keyword>
<organism evidence="8 9">
    <name type="scientific">Pelagomonas calceolata</name>
    <dbReference type="NCBI Taxonomy" id="35677"/>
    <lineage>
        <taxon>Eukaryota</taxon>
        <taxon>Sar</taxon>
        <taxon>Stramenopiles</taxon>
        <taxon>Ochrophyta</taxon>
        <taxon>Pelagophyceae</taxon>
        <taxon>Pelagomonadales</taxon>
        <taxon>Pelagomonadaceae</taxon>
        <taxon>Pelagomonas</taxon>
    </lineage>
</organism>
<comment type="similarity">
    <text evidence="2">Belongs to the TspO/BZRP family.</text>
</comment>
<evidence type="ECO:0000313" key="9">
    <source>
        <dbReference type="Proteomes" id="UP000789595"/>
    </source>
</evidence>
<keyword evidence="7" id="KW-0732">Signal</keyword>
<feature type="chain" id="PRO_5035234561" evidence="7">
    <location>
        <begin position="18"/>
        <end position="311"/>
    </location>
</feature>
<dbReference type="Gene3D" id="1.20.1260.100">
    <property type="entry name" value="TspO/MBR protein"/>
    <property type="match status" value="1"/>
</dbReference>
<proteinExistence type="inferred from homology"/>
<dbReference type="GO" id="GO:0016020">
    <property type="term" value="C:membrane"/>
    <property type="evidence" value="ECO:0007669"/>
    <property type="project" value="UniProtKB-SubCell"/>
</dbReference>
<dbReference type="Proteomes" id="UP000789595">
    <property type="component" value="Unassembled WGS sequence"/>
</dbReference>
<evidence type="ECO:0000256" key="1">
    <source>
        <dbReference type="ARBA" id="ARBA00004141"/>
    </source>
</evidence>
<evidence type="ECO:0000256" key="4">
    <source>
        <dbReference type="ARBA" id="ARBA00022989"/>
    </source>
</evidence>
<accession>A0A8J2WGY3</accession>